<reference evidence="1 2" key="1">
    <citation type="submission" date="2016-11" db="EMBL/GenBank/DDBJ databases">
        <authorList>
            <person name="Jaros S."/>
            <person name="Januszkiewicz K."/>
            <person name="Wedrychowicz H."/>
        </authorList>
    </citation>
    <scope>NUCLEOTIDE SEQUENCE [LARGE SCALE GENOMIC DNA]</scope>
    <source>
        <strain evidence="1 2">GAS86</strain>
    </source>
</reference>
<accession>A0A1N6HSW2</accession>
<dbReference type="OrthoDB" id="9154151at2"/>
<protein>
    <recommendedName>
        <fullName evidence="3">HEPN domain-containing protein</fullName>
    </recommendedName>
</protein>
<name>A0A1N6HSW2_9BURK</name>
<dbReference type="RefSeq" id="WP_143787545.1">
    <property type="nucleotide sequence ID" value="NZ_FSRM01000001.1"/>
</dbReference>
<dbReference type="AlphaFoldDB" id="A0A1N6HSW2"/>
<evidence type="ECO:0008006" key="3">
    <source>
        <dbReference type="Google" id="ProtNLM"/>
    </source>
</evidence>
<evidence type="ECO:0000313" key="1">
    <source>
        <dbReference type="EMBL" id="SIO22739.1"/>
    </source>
</evidence>
<dbReference type="EMBL" id="FSRM01000001">
    <property type="protein sequence ID" value="SIO22739.1"/>
    <property type="molecule type" value="Genomic_DNA"/>
</dbReference>
<dbReference type="Gene3D" id="1.20.120.330">
    <property type="entry name" value="Nucleotidyltransferases domain 2"/>
    <property type="match status" value="1"/>
</dbReference>
<evidence type="ECO:0000313" key="2">
    <source>
        <dbReference type="Proteomes" id="UP000184693"/>
    </source>
</evidence>
<gene>
    <name evidence="1" type="ORF">SAMN05444168_3572</name>
</gene>
<dbReference type="Proteomes" id="UP000184693">
    <property type="component" value="Unassembled WGS sequence"/>
</dbReference>
<organism evidence="1 2">
    <name type="scientific">Paraburkholderia phenazinium</name>
    <dbReference type="NCBI Taxonomy" id="60549"/>
    <lineage>
        <taxon>Bacteria</taxon>
        <taxon>Pseudomonadati</taxon>
        <taxon>Pseudomonadota</taxon>
        <taxon>Betaproteobacteria</taxon>
        <taxon>Burkholderiales</taxon>
        <taxon>Burkholderiaceae</taxon>
        <taxon>Paraburkholderia</taxon>
    </lineage>
</organism>
<sequence length="130" mass="14392">MSITINDLVTLAGQLANGATEQEWRSAASRAYYADFHKALEVADGCLPVYNVVMGEHERLTERLKKQGNKGKSLAYVLIDHKKVRTRADYKLTKAFTQADATDLIALCPAFFQQADDFYNFVTAQSGTGP</sequence>
<proteinExistence type="predicted"/>